<keyword evidence="2" id="KW-0067">ATP-binding</keyword>
<name>A0ABR2KR46_9EUKA</name>
<dbReference type="PRINTS" id="PR00301">
    <property type="entry name" value="HEATSHOCK70"/>
</dbReference>
<dbReference type="InterPro" id="IPR018181">
    <property type="entry name" value="Heat_shock_70_CS"/>
</dbReference>
<dbReference type="Gene3D" id="1.20.1270.10">
    <property type="match status" value="1"/>
</dbReference>
<organism evidence="5 6">
    <name type="scientific">Tritrichomonas musculus</name>
    <dbReference type="NCBI Taxonomy" id="1915356"/>
    <lineage>
        <taxon>Eukaryota</taxon>
        <taxon>Metamonada</taxon>
        <taxon>Parabasalia</taxon>
        <taxon>Tritrichomonadida</taxon>
        <taxon>Tritrichomonadidae</taxon>
        <taxon>Tritrichomonas</taxon>
    </lineage>
</organism>
<evidence type="ECO:0000313" key="6">
    <source>
        <dbReference type="Proteomes" id="UP001470230"/>
    </source>
</evidence>
<sequence length="696" mass="79914">MKKNITAGIDFGNETSVLSIPTEKGIEIILNESSNRRTPTAVCYQDSRRLSGEFAQQQQMMNITNTITQLKRLVGLQYNSQEQKNLSFDVPYQIVGLKDGLCGIKLENGSILRIEQIIGYYLKSLIEIMRKKYPRIEQFVLTVPSSWDEVQRRCIINSASISRIKIVELLNSSTASAISYVKIHGDRLPAEKEKSINVLFIELGDTLMNTSIAQLSKKSIDMKSNICDESIGGRYFTEILEKYLIQKVVEKYTIDPRTNKRSLLRFKQACEKAKKTLSSNPIVMFEVPSLMNDIDVSITIKREEFNELIKNYISKIKFNIEEAIKDAKIKKEDISYVEIVGGSSRIPLIKDQIKEIIGNELKMSLDLDECFAIGAGYLAAKVDGYNIGIDFISNKCPYQIDVRAENVKHHVSIFNDSIRIPTITKALIPIAKEQTLTFLCNKGNIGKAIIQTGIDQKVKTEIQIMMDNFGIIGIKDATFKVATENKKIQRYRCKSFKYLPFMTLSLQEIEQFKEIEEKQSLQDKLELEIDNAKNELESLIFASQNELKSINQIDSKYHQQLIDKVNSIHCWFSDNEFERLNLNEYQTKIKELNEIMNQLKKLPSKQSNSKQSQPKKIVNNNKSKELQQKTKTNENHAKKEGKQEEMKHQEPSKKAKVQVEKENSKKTQSNHQKKVKEADGFQIDWYDDPYGHPYGY</sequence>
<dbReference type="PROSITE" id="PS01036">
    <property type="entry name" value="HSP70_3"/>
    <property type="match status" value="1"/>
</dbReference>
<dbReference type="Gene3D" id="3.30.420.40">
    <property type="match status" value="2"/>
</dbReference>
<keyword evidence="6" id="KW-1185">Reference proteome</keyword>
<feature type="coiled-coil region" evidence="3">
    <location>
        <begin position="575"/>
        <end position="602"/>
    </location>
</feature>
<dbReference type="PANTHER" id="PTHR45639">
    <property type="entry name" value="HSC70CB, ISOFORM G-RELATED"/>
    <property type="match status" value="1"/>
</dbReference>
<evidence type="ECO:0008006" key="7">
    <source>
        <dbReference type="Google" id="ProtNLM"/>
    </source>
</evidence>
<dbReference type="InterPro" id="IPR043129">
    <property type="entry name" value="ATPase_NBD"/>
</dbReference>
<evidence type="ECO:0000256" key="3">
    <source>
        <dbReference type="SAM" id="Coils"/>
    </source>
</evidence>
<dbReference type="Gene3D" id="3.30.30.30">
    <property type="match status" value="1"/>
</dbReference>
<evidence type="ECO:0000256" key="2">
    <source>
        <dbReference type="ARBA" id="ARBA00022840"/>
    </source>
</evidence>
<evidence type="ECO:0000313" key="5">
    <source>
        <dbReference type="EMBL" id="KAK8893516.1"/>
    </source>
</evidence>
<feature type="coiled-coil region" evidence="3">
    <location>
        <begin position="515"/>
        <end position="542"/>
    </location>
</feature>
<dbReference type="InterPro" id="IPR029048">
    <property type="entry name" value="HSP70_C_sf"/>
</dbReference>
<dbReference type="SUPFAM" id="SSF100934">
    <property type="entry name" value="Heat shock protein 70kD (HSP70), C-terminal subdomain"/>
    <property type="match status" value="1"/>
</dbReference>
<feature type="region of interest" description="Disordered" evidence="4">
    <location>
        <begin position="602"/>
        <end position="696"/>
    </location>
</feature>
<evidence type="ECO:0000256" key="4">
    <source>
        <dbReference type="SAM" id="MobiDB-lite"/>
    </source>
</evidence>
<dbReference type="PANTHER" id="PTHR45639:SF4">
    <property type="entry name" value="HSC70CB, ISOFORM G"/>
    <property type="match status" value="1"/>
</dbReference>
<feature type="compositionally biased region" description="Basic and acidic residues" evidence="4">
    <location>
        <begin position="622"/>
        <end position="665"/>
    </location>
</feature>
<dbReference type="EMBL" id="JAPFFF010000003">
    <property type="protein sequence ID" value="KAK8893516.1"/>
    <property type="molecule type" value="Genomic_DNA"/>
</dbReference>
<accession>A0ABR2KR46</accession>
<keyword evidence="3" id="KW-0175">Coiled coil</keyword>
<dbReference type="Pfam" id="PF00012">
    <property type="entry name" value="HSP70"/>
    <property type="match status" value="1"/>
</dbReference>
<keyword evidence="1" id="KW-0547">Nucleotide-binding</keyword>
<dbReference type="Proteomes" id="UP001470230">
    <property type="component" value="Unassembled WGS sequence"/>
</dbReference>
<evidence type="ECO:0000256" key="1">
    <source>
        <dbReference type="ARBA" id="ARBA00022741"/>
    </source>
</evidence>
<comment type="caution">
    <text evidence="5">The sequence shown here is derived from an EMBL/GenBank/DDBJ whole genome shotgun (WGS) entry which is preliminary data.</text>
</comment>
<protein>
    <recommendedName>
        <fullName evidence="7">DnaK protein</fullName>
    </recommendedName>
</protein>
<feature type="compositionally biased region" description="Low complexity" evidence="4">
    <location>
        <begin position="602"/>
        <end position="616"/>
    </location>
</feature>
<dbReference type="Gene3D" id="3.90.640.10">
    <property type="entry name" value="Actin, Chain A, domain 4"/>
    <property type="match status" value="1"/>
</dbReference>
<dbReference type="InterPro" id="IPR013126">
    <property type="entry name" value="Hsp_70_fam"/>
</dbReference>
<dbReference type="SUPFAM" id="SSF53067">
    <property type="entry name" value="Actin-like ATPase domain"/>
    <property type="match status" value="2"/>
</dbReference>
<proteinExistence type="predicted"/>
<reference evidence="5 6" key="1">
    <citation type="submission" date="2024-04" db="EMBL/GenBank/DDBJ databases">
        <title>Tritrichomonas musculus Genome.</title>
        <authorList>
            <person name="Alves-Ferreira E."/>
            <person name="Grigg M."/>
            <person name="Lorenzi H."/>
            <person name="Galac M."/>
        </authorList>
    </citation>
    <scope>NUCLEOTIDE SEQUENCE [LARGE SCALE GENOMIC DNA]</scope>
    <source>
        <strain evidence="5 6">EAF2021</strain>
    </source>
</reference>
<gene>
    <name evidence="5" type="ORF">M9Y10_021938</name>
</gene>